<evidence type="ECO:0000313" key="2">
    <source>
        <dbReference type="EMBL" id="KAK4019473.1"/>
    </source>
</evidence>
<sequence length="90" mass="9921">MYLAVKPTGAINSFNLFVDAKREKGKENQIVFDDTYTQCPAIGSSDDDWGSQSLKSRSGTQLSGENEAETMHQLLQSTYKAPHDIARPSP</sequence>
<dbReference type="Proteomes" id="UP001234178">
    <property type="component" value="Unassembled WGS sequence"/>
</dbReference>
<accession>A0ABR0A2T5</accession>
<evidence type="ECO:0000313" key="3">
    <source>
        <dbReference type="Proteomes" id="UP001234178"/>
    </source>
</evidence>
<proteinExistence type="predicted"/>
<feature type="region of interest" description="Disordered" evidence="1">
    <location>
        <begin position="42"/>
        <end position="90"/>
    </location>
</feature>
<name>A0ABR0A2T5_9CRUS</name>
<protein>
    <submittedName>
        <fullName evidence="2">Uncharacterized protein</fullName>
    </submittedName>
</protein>
<keyword evidence="3" id="KW-1185">Reference proteome</keyword>
<dbReference type="EMBL" id="JAOYFB010000036">
    <property type="protein sequence ID" value="KAK4019473.1"/>
    <property type="molecule type" value="Genomic_DNA"/>
</dbReference>
<gene>
    <name evidence="2" type="ORF">OUZ56_001491</name>
</gene>
<organism evidence="2 3">
    <name type="scientific">Daphnia magna</name>
    <dbReference type="NCBI Taxonomy" id="35525"/>
    <lineage>
        <taxon>Eukaryota</taxon>
        <taxon>Metazoa</taxon>
        <taxon>Ecdysozoa</taxon>
        <taxon>Arthropoda</taxon>
        <taxon>Crustacea</taxon>
        <taxon>Branchiopoda</taxon>
        <taxon>Diplostraca</taxon>
        <taxon>Cladocera</taxon>
        <taxon>Anomopoda</taxon>
        <taxon>Daphniidae</taxon>
        <taxon>Daphnia</taxon>
    </lineage>
</organism>
<reference evidence="2 3" key="1">
    <citation type="journal article" date="2023" name="Nucleic Acids Res.">
        <title>The hologenome of Daphnia magna reveals possible DNA methylation and microbiome-mediated evolution of the host genome.</title>
        <authorList>
            <person name="Chaturvedi A."/>
            <person name="Li X."/>
            <person name="Dhandapani V."/>
            <person name="Marshall H."/>
            <person name="Kissane S."/>
            <person name="Cuenca-Cambronero M."/>
            <person name="Asole G."/>
            <person name="Calvet F."/>
            <person name="Ruiz-Romero M."/>
            <person name="Marangio P."/>
            <person name="Guigo R."/>
            <person name="Rago D."/>
            <person name="Mirbahai L."/>
            <person name="Eastwood N."/>
            <person name="Colbourne J.K."/>
            <person name="Zhou J."/>
            <person name="Mallon E."/>
            <person name="Orsini L."/>
        </authorList>
    </citation>
    <scope>NUCLEOTIDE SEQUENCE [LARGE SCALE GENOMIC DNA]</scope>
    <source>
        <strain evidence="2">LRV0_1</strain>
    </source>
</reference>
<feature type="compositionally biased region" description="Basic and acidic residues" evidence="1">
    <location>
        <begin position="81"/>
        <end position="90"/>
    </location>
</feature>
<feature type="compositionally biased region" description="Polar residues" evidence="1">
    <location>
        <begin position="50"/>
        <end position="64"/>
    </location>
</feature>
<comment type="caution">
    <text evidence="2">The sequence shown here is derived from an EMBL/GenBank/DDBJ whole genome shotgun (WGS) entry which is preliminary data.</text>
</comment>
<evidence type="ECO:0000256" key="1">
    <source>
        <dbReference type="SAM" id="MobiDB-lite"/>
    </source>
</evidence>